<organism evidence="1 2">
    <name type="scientific">Meloidogyne enterolobii</name>
    <name type="common">Root-knot nematode worm</name>
    <name type="synonym">Meloidogyne mayaguensis</name>
    <dbReference type="NCBI Taxonomy" id="390850"/>
    <lineage>
        <taxon>Eukaryota</taxon>
        <taxon>Metazoa</taxon>
        <taxon>Ecdysozoa</taxon>
        <taxon>Nematoda</taxon>
        <taxon>Chromadorea</taxon>
        <taxon>Rhabditida</taxon>
        <taxon>Tylenchina</taxon>
        <taxon>Tylenchomorpha</taxon>
        <taxon>Tylenchoidea</taxon>
        <taxon>Meloidogynidae</taxon>
        <taxon>Meloidogyninae</taxon>
        <taxon>Meloidogyne</taxon>
    </lineage>
</organism>
<name>A0ACB0Y811_MELEN</name>
<dbReference type="Proteomes" id="UP001497535">
    <property type="component" value="Unassembled WGS sequence"/>
</dbReference>
<evidence type="ECO:0000313" key="2">
    <source>
        <dbReference type="Proteomes" id="UP001497535"/>
    </source>
</evidence>
<comment type="caution">
    <text evidence="1">The sequence shown here is derived from an EMBL/GenBank/DDBJ whole genome shotgun (WGS) entry which is preliminary data.</text>
</comment>
<reference evidence="1" key="1">
    <citation type="submission" date="2023-11" db="EMBL/GenBank/DDBJ databases">
        <authorList>
            <person name="Poullet M."/>
        </authorList>
    </citation>
    <scope>NUCLEOTIDE SEQUENCE</scope>
    <source>
        <strain evidence="1">E1834</strain>
    </source>
</reference>
<accession>A0ACB0Y811</accession>
<sequence>MYNSQTLQQPLITRYIYLNLRTPEFCKIKLRQKRNLNNILYLMYPSFPPLKGLEKEVPLPKRRYLFFSFLNNTLHLMYLSL</sequence>
<dbReference type="EMBL" id="CAVMJV010000007">
    <property type="protein sequence ID" value="CAK5035177.1"/>
    <property type="molecule type" value="Genomic_DNA"/>
</dbReference>
<evidence type="ECO:0000313" key="1">
    <source>
        <dbReference type="EMBL" id="CAK5035177.1"/>
    </source>
</evidence>
<proteinExistence type="predicted"/>
<gene>
    <name evidence="1" type="ORF">MENTE1834_LOCUS8668</name>
</gene>
<keyword evidence="2" id="KW-1185">Reference proteome</keyword>
<protein>
    <submittedName>
        <fullName evidence="1">Uncharacterized protein</fullName>
    </submittedName>
</protein>